<dbReference type="Proteomes" id="UP001355056">
    <property type="component" value="Unassembled WGS sequence"/>
</dbReference>
<keyword evidence="10" id="KW-0282">Flagellum</keyword>
<evidence type="ECO:0000256" key="6">
    <source>
        <dbReference type="RuleBase" id="RU362116"/>
    </source>
</evidence>
<dbReference type="Pfam" id="PF22692">
    <property type="entry name" value="LlgE_F_G_D1"/>
    <property type="match status" value="1"/>
</dbReference>
<organism evidence="10 11">
    <name type="scientific">Novilysobacter erysipheiresistens</name>
    <dbReference type="NCBI Taxonomy" id="1749332"/>
    <lineage>
        <taxon>Bacteria</taxon>
        <taxon>Pseudomonadati</taxon>
        <taxon>Pseudomonadota</taxon>
        <taxon>Gammaproteobacteria</taxon>
        <taxon>Lysobacterales</taxon>
        <taxon>Lysobacteraceae</taxon>
        <taxon>Novilysobacter</taxon>
    </lineage>
</organism>
<feature type="domain" description="Flagellar basal-body/hook protein C-terminal" evidence="8">
    <location>
        <begin position="200"/>
        <end position="244"/>
    </location>
</feature>
<evidence type="ECO:0000259" key="9">
    <source>
        <dbReference type="Pfam" id="PF22692"/>
    </source>
</evidence>
<dbReference type="RefSeq" id="WP_332618210.1">
    <property type="nucleotide sequence ID" value="NZ_JAXGFP010000007.1"/>
</dbReference>
<evidence type="ECO:0000259" key="8">
    <source>
        <dbReference type="Pfam" id="PF06429"/>
    </source>
</evidence>
<comment type="caution">
    <text evidence="10">The sequence shown here is derived from an EMBL/GenBank/DDBJ whole genome shotgun (WGS) entry which is preliminary data.</text>
</comment>
<comment type="subcellular location">
    <subcellularLocation>
        <location evidence="1 6">Bacterial flagellum basal body</location>
    </subcellularLocation>
</comment>
<dbReference type="EMBL" id="JAXGFP010000007">
    <property type="protein sequence ID" value="MEG3184987.1"/>
    <property type="molecule type" value="Genomic_DNA"/>
</dbReference>
<sequence>MDKALYVAMTGASATLKAQGSVAHNLANGDTVGFQATLSGTVAAPVAGPGLATRVAAAHRSLGVSAAPGAIMQTGNPTDVALHQDHWLAVQAPDGGTGYTRAGDLRISANGLLTTASGLPVLDQGGAPVAIPPHETLTIGNDGTLSIVPLGQPASTITEAGRLQVVAADTAQLVRGDDGLMRAAPGTEPPPPAAGAVLTAGAVEGSNVDSTAMLVSMIQLARQFEMQVRVLQSGDENARAANSLLSSR</sequence>
<dbReference type="InterPro" id="IPR010930">
    <property type="entry name" value="Flg_bb/hook_C_dom"/>
</dbReference>
<dbReference type="NCBIfam" id="NF009280">
    <property type="entry name" value="PRK12640.1"/>
    <property type="match status" value="1"/>
</dbReference>
<protein>
    <recommendedName>
        <fullName evidence="5 6">Flagellar basal-body rod protein FlgF</fullName>
    </recommendedName>
</protein>
<dbReference type="Pfam" id="PF06429">
    <property type="entry name" value="Flg_bbr_C"/>
    <property type="match status" value="1"/>
</dbReference>
<dbReference type="InterPro" id="IPR037925">
    <property type="entry name" value="FlgE/F/G-like"/>
</dbReference>
<keyword evidence="11" id="KW-1185">Reference proteome</keyword>
<evidence type="ECO:0000259" key="7">
    <source>
        <dbReference type="Pfam" id="PF00460"/>
    </source>
</evidence>
<reference evidence="10 11" key="1">
    <citation type="journal article" date="2016" name="Int. J. Syst. Evol. Microbiol.">
        <title>Lysobacter erysipheiresistens sp. nov., an antagonist of powdery mildew, isolated from tobacco-cultivated soil.</title>
        <authorList>
            <person name="Xie B."/>
            <person name="Li T."/>
            <person name="Lin X."/>
            <person name="Wang C.J."/>
            <person name="Chen Y.J."/>
            <person name="Liu W.J."/>
            <person name="Zhao Z.W."/>
        </authorList>
    </citation>
    <scope>NUCLEOTIDE SEQUENCE [LARGE SCALE GENOMIC DNA]</scope>
    <source>
        <strain evidence="10 11">RS-LYSO-3</strain>
    </source>
</reference>
<keyword evidence="10" id="KW-0969">Cilium</keyword>
<evidence type="ECO:0000256" key="2">
    <source>
        <dbReference type="ARBA" id="ARBA00009677"/>
    </source>
</evidence>
<dbReference type="PANTHER" id="PTHR30435">
    <property type="entry name" value="FLAGELLAR PROTEIN"/>
    <property type="match status" value="1"/>
</dbReference>
<dbReference type="InterPro" id="IPR020013">
    <property type="entry name" value="Flagellar_FlgE/F/G"/>
</dbReference>
<dbReference type="Pfam" id="PF00460">
    <property type="entry name" value="Flg_bb_rod"/>
    <property type="match status" value="1"/>
</dbReference>
<evidence type="ECO:0000313" key="10">
    <source>
        <dbReference type="EMBL" id="MEG3184987.1"/>
    </source>
</evidence>
<feature type="domain" description="Flagellar basal body rod protein N-terminal" evidence="7">
    <location>
        <begin position="5"/>
        <end position="35"/>
    </location>
</feature>
<dbReference type="InterPro" id="IPR053967">
    <property type="entry name" value="LlgE_F_G-like_D1"/>
</dbReference>
<dbReference type="NCBIfam" id="TIGR03506">
    <property type="entry name" value="FlgEFG_subfam"/>
    <property type="match status" value="1"/>
</dbReference>
<evidence type="ECO:0000313" key="11">
    <source>
        <dbReference type="Proteomes" id="UP001355056"/>
    </source>
</evidence>
<evidence type="ECO:0000256" key="4">
    <source>
        <dbReference type="ARBA" id="ARBA00038560"/>
    </source>
</evidence>
<comment type="similarity">
    <text evidence="2 6">Belongs to the flagella basal body rod proteins family.</text>
</comment>
<dbReference type="SUPFAM" id="SSF117143">
    <property type="entry name" value="Flagellar hook protein flgE"/>
    <property type="match status" value="1"/>
</dbReference>
<comment type="subunit">
    <text evidence="4 6">The basal body constitutes a major portion of the flagellar organelle and consists of five rings (E,L,P,S, and M) mounted on a central rod. The rod consists of about 26 subunits of FlgG in the distal portion, and FlgB, FlgC and FlgF are thought to build up the proximal portion of the rod with about 6 subunits each.</text>
</comment>
<dbReference type="InterPro" id="IPR001444">
    <property type="entry name" value="Flag_bb_rod_N"/>
</dbReference>
<feature type="domain" description="Flagellar hook protein FlgE/F/G-like D1" evidence="9">
    <location>
        <begin position="85"/>
        <end position="146"/>
    </location>
</feature>
<name>A0ABU7Z1D3_9GAMM</name>
<keyword evidence="10" id="KW-0966">Cell projection</keyword>
<gene>
    <name evidence="10" type="ORF">SNE34_13315</name>
</gene>
<dbReference type="PANTHER" id="PTHR30435:SF18">
    <property type="entry name" value="FLAGELLAR BASAL-BODY ROD PROTEIN FLGF"/>
    <property type="match status" value="1"/>
</dbReference>
<evidence type="ECO:0000256" key="3">
    <source>
        <dbReference type="ARBA" id="ARBA00023143"/>
    </source>
</evidence>
<keyword evidence="3 6" id="KW-0975">Bacterial flagellum</keyword>
<proteinExistence type="inferred from homology"/>
<evidence type="ECO:0000256" key="1">
    <source>
        <dbReference type="ARBA" id="ARBA00004117"/>
    </source>
</evidence>
<accession>A0ABU7Z1D3</accession>
<evidence type="ECO:0000256" key="5">
    <source>
        <dbReference type="ARBA" id="ARBA00040228"/>
    </source>
</evidence>